<feature type="domain" description="Isochorismatase-like" evidence="2">
    <location>
        <begin position="6"/>
        <end position="180"/>
    </location>
</feature>
<evidence type="ECO:0000313" key="5">
    <source>
        <dbReference type="Proteomes" id="UP000238325"/>
    </source>
</evidence>
<name>A0A2S9CMC1_CHRCI</name>
<keyword evidence="1" id="KW-0378">Hydrolase</keyword>
<reference evidence="5 6" key="1">
    <citation type="submission" date="2017-09" db="EMBL/GenBank/DDBJ databases">
        <title>Genomic, metabolic, and phenotypic characteristics of bacterial isolates from the natural microbiome of the model nematode Caenorhabditis elegans.</title>
        <authorList>
            <person name="Zimmermann J."/>
            <person name="Obeng N."/>
            <person name="Yang W."/>
            <person name="Obeng O."/>
            <person name="Kissoyan K."/>
            <person name="Pees B."/>
            <person name="Dirksen P."/>
            <person name="Hoppner M."/>
            <person name="Franke A."/>
            <person name="Rosenstiel P."/>
            <person name="Leippe M."/>
            <person name="Dierking K."/>
            <person name="Kaleta C."/>
            <person name="Schulenburg H."/>
        </authorList>
    </citation>
    <scope>NUCLEOTIDE SEQUENCE [LARGE SCALE GENOMIC DNA]</scope>
    <source>
        <strain evidence="3 6">MYb25</strain>
        <strain evidence="4 5">MYb44</strain>
    </source>
</reference>
<comment type="caution">
    <text evidence="3">The sequence shown here is derived from an EMBL/GenBank/DDBJ whole genome shotgun (WGS) entry which is preliminary data.</text>
</comment>
<organism evidence="3 6">
    <name type="scientific">Chryseobacterium culicis</name>
    <dbReference type="NCBI Taxonomy" id="680127"/>
    <lineage>
        <taxon>Bacteria</taxon>
        <taxon>Pseudomonadati</taxon>
        <taxon>Bacteroidota</taxon>
        <taxon>Flavobacteriia</taxon>
        <taxon>Flavobacteriales</taxon>
        <taxon>Weeksellaceae</taxon>
        <taxon>Chryseobacterium group</taxon>
        <taxon>Chryseobacterium</taxon>
    </lineage>
</organism>
<dbReference type="RefSeq" id="WP_105683770.1">
    <property type="nucleotide sequence ID" value="NZ_JBBGZD010000004.1"/>
</dbReference>
<dbReference type="EMBL" id="PCPH01000005">
    <property type="protein sequence ID" value="PRB88301.1"/>
    <property type="molecule type" value="Genomic_DNA"/>
</dbReference>
<accession>A0A2S9CMC1</accession>
<dbReference type="GO" id="GO:0016787">
    <property type="term" value="F:hydrolase activity"/>
    <property type="evidence" value="ECO:0007669"/>
    <property type="project" value="UniProtKB-KW"/>
</dbReference>
<dbReference type="AlphaFoldDB" id="A0A2S9CMC1"/>
<evidence type="ECO:0000256" key="1">
    <source>
        <dbReference type="ARBA" id="ARBA00022801"/>
    </source>
</evidence>
<evidence type="ECO:0000313" key="4">
    <source>
        <dbReference type="EMBL" id="PRB88301.1"/>
    </source>
</evidence>
<gene>
    <name evidence="3" type="ORF">CQ022_18355</name>
    <name evidence="4" type="ORF">CQ033_17250</name>
</gene>
<dbReference type="InterPro" id="IPR050272">
    <property type="entry name" value="Isochorismatase-like_hydrls"/>
</dbReference>
<dbReference type="InterPro" id="IPR036380">
    <property type="entry name" value="Isochorismatase-like_sf"/>
</dbReference>
<evidence type="ECO:0000313" key="6">
    <source>
        <dbReference type="Proteomes" id="UP000238534"/>
    </source>
</evidence>
<protein>
    <submittedName>
        <fullName evidence="3">Isochorismatase</fullName>
    </submittedName>
</protein>
<dbReference type="EMBL" id="PCPP01000004">
    <property type="protein sequence ID" value="PRB81646.1"/>
    <property type="molecule type" value="Genomic_DNA"/>
</dbReference>
<dbReference type="OrthoDB" id="9785724at2"/>
<dbReference type="PANTHER" id="PTHR43540:SF1">
    <property type="entry name" value="ISOCHORISMATASE HYDROLASE"/>
    <property type="match status" value="1"/>
</dbReference>
<dbReference type="CDD" id="cd00431">
    <property type="entry name" value="cysteine_hydrolases"/>
    <property type="match status" value="1"/>
</dbReference>
<dbReference type="PANTHER" id="PTHR43540">
    <property type="entry name" value="PEROXYUREIDOACRYLATE/UREIDOACRYLATE AMIDOHYDROLASE-RELATED"/>
    <property type="match status" value="1"/>
</dbReference>
<proteinExistence type="predicted"/>
<dbReference type="InterPro" id="IPR000868">
    <property type="entry name" value="Isochorismatase-like_dom"/>
</dbReference>
<dbReference type="Pfam" id="PF00857">
    <property type="entry name" value="Isochorismatase"/>
    <property type="match status" value="1"/>
</dbReference>
<dbReference type="SUPFAM" id="SSF52499">
    <property type="entry name" value="Isochorismatase-like hydrolases"/>
    <property type="match status" value="1"/>
</dbReference>
<evidence type="ECO:0000313" key="3">
    <source>
        <dbReference type="EMBL" id="PRB81646.1"/>
    </source>
</evidence>
<sequence length="189" mass="21311">MEKTKTALLVMDMQSSIVSSLSDPEQVVSNVKKVIKAAKHRQIPVIYVVIGFRQGMPEISAHNKVFSGLQQHMANVNMKEWMAIHPELSPEEEDVVITKRRFSAFTGSDLEVVLRGLDVRHLLLTGVSTSGVVLSTLREAADKDYDLTVIEDCCKDGDEEVYDVLMRKVFPRQAEVIKVNDWIVQQNKN</sequence>
<dbReference type="Proteomes" id="UP000238325">
    <property type="component" value="Unassembled WGS sequence"/>
</dbReference>
<dbReference type="Proteomes" id="UP000238534">
    <property type="component" value="Unassembled WGS sequence"/>
</dbReference>
<evidence type="ECO:0000259" key="2">
    <source>
        <dbReference type="Pfam" id="PF00857"/>
    </source>
</evidence>
<dbReference type="Gene3D" id="3.40.50.850">
    <property type="entry name" value="Isochorismatase-like"/>
    <property type="match status" value="1"/>
</dbReference>
<keyword evidence="5" id="KW-1185">Reference proteome</keyword>